<sequence>MSFFNLQSVNDKLRPVSLDHFVNTEDWKAVANLLSSDKEFCNPLLPEYRVRLQIRVALLVLGILSILSLIFISLRNLKSHVATLTWPAIVLTVLIPSVLLIGGLAVFYCLGKKIDIFAGTKIDPFGKRCLVPTNLFWQKTTGKDFFSPSSDVECYTDLSTLDASGSGVALVYLYPKVVENRVPMFVFPLIGIPMFVLGRMIYNIIRSVVIPFYILLRMLIERCLHKEIRKEERFIFSDIFRETIRSLWNIIKAPFYGSAYYMALFYGLLNPLAGRIAISCLERDWNDDIIRSRSLWLIIPQRYFSFEGGGRRSGLAQHAFYSMGCFQPFALLSFKNGEVVSGGRTSLQYLKPLPPVVAFLQK</sequence>
<keyword evidence="1" id="KW-0812">Transmembrane</keyword>
<organism evidence="2 3">
    <name type="scientific">Chlamydia pecorum (strain ATCC VR-628 / DSM 29919 / E58)</name>
    <name type="common">Chlamydophila pecorum</name>
    <dbReference type="NCBI Taxonomy" id="331635"/>
    <lineage>
        <taxon>Bacteria</taxon>
        <taxon>Pseudomonadati</taxon>
        <taxon>Chlamydiota</taxon>
        <taxon>Chlamydiia</taxon>
        <taxon>Chlamydiales</taxon>
        <taxon>Chlamydiaceae</taxon>
        <taxon>Chlamydia/Chlamydophila group</taxon>
        <taxon>Chlamydia</taxon>
    </lineage>
</organism>
<keyword evidence="3" id="KW-1185">Reference proteome</keyword>
<keyword evidence="1" id="KW-1133">Transmembrane helix</keyword>
<dbReference type="RefSeq" id="WP_013712871.1">
    <property type="nucleotide sequence ID" value="NC_015408.1"/>
</dbReference>
<protein>
    <submittedName>
        <fullName evidence="2">Uncharacterized protein</fullName>
    </submittedName>
</protein>
<dbReference type="Proteomes" id="UP000008305">
    <property type="component" value="Chromosome"/>
</dbReference>
<reference evidence="2 3" key="1">
    <citation type="journal article" date="2011" name="J. Bacteriol.">
        <title>Genome sequence of the obligate intracellular animal pathogen Chlamydia pecorum E58.</title>
        <authorList>
            <person name="Mojica S."/>
            <person name="Huot Creasy H."/>
            <person name="Daugherty S."/>
            <person name="Read T.D."/>
            <person name="Kim T."/>
            <person name="Kaltenboeck B."/>
            <person name="Bavoil P."/>
            <person name="Myers G.S."/>
        </authorList>
    </citation>
    <scope>NUCLEOTIDE SEQUENCE [LARGE SCALE GENOMIC DNA]</scope>
    <source>
        <strain evidence="2 3">E58</strain>
    </source>
</reference>
<evidence type="ECO:0000256" key="1">
    <source>
        <dbReference type="SAM" id="Phobius"/>
    </source>
</evidence>
<feature type="transmembrane region" description="Helical" evidence="1">
    <location>
        <begin position="86"/>
        <end position="111"/>
    </location>
</feature>
<dbReference type="EMBL" id="CP002608">
    <property type="protein sequence ID" value="AEB41793.1"/>
    <property type="molecule type" value="Genomic_DNA"/>
</dbReference>
<dbReference type="KEGG" id="cpm:G5S_0850"/>
<name>A0AA34WI65_CHLPE</name>
<evidence type="ECO:0000313" key="2">
    <source>
        <dbReference type="EMBL" id="AEB41793.1"/>
    </source>
</evidence>
<gene>
    <name evidence="2" type="ordered locus">G5S_0850</name>
</gene>
<evidence type="ECO:0000313" key="3">
    <source>
        <dbReference type="Proteomes" id="UP000008305"/>
    </source>
</evidence>
<dbReference type="AlphaFoldDB" id="A0AA34WI65"/>
<feature type="transmembrane region" description="Helical" evidence="1">
    <location>
        <begin position="56"/>
        <end position="74"/>
    </location>
</feature>
<proteinExistence type="predicted"/>
<feature type="transmembrane region" description="Helical" evidence="1">
    <location>
        <begin position="182"/>
        <end position="198"/>
    </location>
</feature>
<accession>A0AA34WI65</accession>
<keyword evidence="1" id="KW-0472">Membrane</keyword>